<proteinExistence type="predicted"/>
<dbReference type="InterPro" id="IPR036390">
    <property type="entry name" value="WH_DNA-bd_sf"/>
</dbReference>
<dbReference type="RefSeq" id="WP_128355465.1">
    <property type="nucleotide sequence ID" value="NZ_CP022987.1"/>
</dbReference>
<dbReference type="EMBL" id="CP022987">
    <property type="protein sequence ID" value="QAA94468.1"/>
    <property type="molecule type" value="Genomic_DNA"/>
</dbReference>
<sequence>MAVIQSVRRAFMVLRAMNERPVWSLQELAQRTGLAKSTLHRTLAALQQEHYVRSHEGMYGHYELTSAVTELSKGVVQQSRLVDVAAPILISTTKRIKWPLSVATVNGSDLRVDFCTMPYSPYAIRPSSYGRRYGLFDSALGRAYFSFCDRDERRILFDLRRAQHQDDGQLPPSDLRYLIRQTRKQGYGVRRGNRDSESSALAVPIFAGDYLLGALAYSTFSRTLNDSVVSRFAPILQETARRIGDGWLAGERPPVLSAMDLHEARSNPVKHTNCYTTDFL</sequence>
<dbReference type="GO" id="GO:0003677">
    <property type="term" value="F:DNA binding"/>
    <property type="evidence" value="ECO:0007669"/>
    <property type="project" value="UniProtKB-KW"/>
</dbReference>
<dbReference type="SMART" id="SM00346">
    <property type="entry name" value="HTH_ICLR"/>
    <property type="match status" value="1"/>
</dbReference>
<evidence type="ECO:0000313" key="7">
    <source>
        <dbReference type="Proteomes" id="UP000283474"/>
    </source>
</evidence>
<dbReference type="InterPro" id="IPR050707">
    <property type="entry name" value="HTH_MetabolicPath_Reg"/>
</dbReference>
<dbReference type="PROSITE" id="PS51078">
    <property type="entry name" value="ICLR_ED"/>
    <property type="match status" value="1"/>
</dbReference>
<name>A0A410GDV2_9BURK</name>
<dbReference type="Proteomes" id="UP000283474">
    <property type="component" value="Chromosome"/>
</dbReference>
<evidence type="ECO:0000256" key="1">
    <source>
        <dbReference type="ARBA" id="ARBA00023015"/>
    </source>
</evidence>
<dbReference type="AlphaFoldDB" id="A0A410GDV2"/>
<dbReference type="InterPro" id="IPR014757">
    <property type="entry name" value="Tscrpt_reg_IclR_C"/>
</dbReference>
<organism evidence="6 7">
    <name type="scientific">Pollutimonas thiosulfatoxidans</name>
    <dbReference type="NCBI Taxonomy" id="2028345"/>
    <lineage>
        <taxon>Bacteria</taxon>
        <taxon>Pseudomonadati</taxon>
        <taxon>Pseudomonadota</taxon>
        <taxon>Betaproteobacteria</taxon>
        <taxon>Burkholderiales</taxon>
        <taxon>Alcaligenaceae</taxon>
        <taxon>Pollutimonas</taxon>
    </lineage>
</organism>
<evidence type="ECO:0000256" key="2">
    <source>
        <dbReference type="ARBA" id="ARBA00023125"/>
    </source>
</evidence>
<feature type="domain" description="IclR-ED" evidence="5">
    <location>
        <begin position="67"/>
        <end position="249"/>
    </location>
</feature>
<dbReference type="SUPFAM" id="SSF55781">
    <property type="entry name" value="GAF domain-like"/>
    <property type="match status" value="1"/>
</dbReference>
<feature type="domain" description="HTH iclR-type" evidence="4">
    <location>
        <begin position="4"/>
        <end position="66"/>
    </location>
</feature>
<dbReference type="InterPro" id="IPR029016">
    <property type="entry name" value="GAF-like_dom_sf"/>
</dbReference>
<protein>
    <submittedName>
        <fullName evidence="6">IclR family transcriptional regulator</fullName>
    </submittedName>
</protein>
<accession>A0A410GDV2</accession>
<reference evidence="6 7" key="1">
    <citation type="submission" date="2017-08" db="EMBL/GenBank/DDBJ databases">
        <authorList>
            <person name="Park S.-J."/>
            <person name="Kim H."/>
        </authorList>
    </citation>
    <scope>NUCLEOTIDE SEQUENCE [LARGE SCALE GENOMIC DNA]</scope>
    <source>
        <strain evidence="7">ye3</strain>
    </source>
</reference>
<evidence type="ECO:0000259" key="4">
    <source>
        <dbReference type="PROSITE" id="PS51077"/>
    </source>
</evidence>
<dbReference type="Pfam" id="PF01614">
    <property type="entry name" value="IclR_C"/>
    <property type="match status" value="1"/>
</dbReference>
<dbReference type="SUPFAM" id="SSF46785">
    <property type="entry name" value="Winged helix' DNA-binding domain"/>
    <property type="match status" value="1"/>
</dbReference>
<evidence type="ECO:0000256" key="3">
    <source>
        <dbReference type="ARBA" id="ARBA00023163"/>
    </source>
</evidence>
<dbReference type="Gene3D" id="1.10.10.10">
    <property type="entry name" value="Winged helix-like DNA-binding domain superfamily/Winged helix DNA-binding domain"/>
    <property type="match status" value="1"/>
</dbReference>
<dbReference type="PANTHER" id="PTHR30136">
    <property type="entry name" value="HELIX-TURN-HELIX TRANSCRIPTIONAL REGULATOR, ICLR FAMILY"/>
    <property type="match status" value="1"/>
</dbReference>
<keyword evidence="1" id="KW-0805">Transcription regulation</keyword>
<dbReference type="Pfam" id="PF09339">
    <property type="entry name" value="HTH_IclR"/>
    <property type="match status" value="1"/>
</dbReference>
<evidence type="ECO:0000313" key="6">
    <source>
        <dbReference type="EMBL" id="QAA94468.1"/>
    </source>
</evidence>
<dbReference type="PROSITE" id="PS51077">
    <property type="entry name" value="HTH_ICLR"/>
    <property type="match status" value="1"/>
</dbReference>
<evidence type="ECO:0000259" key="5">
    <source>
        <dbReference type="PROSITE" id="PS51078"/>
    </source>
</evidence>
<keyword evidence="2" id="KW-0238">DNA-binding</keyword>
<dbReference type="KEGG" id="pus:CKA81_12005"/>
<dbReference type="Gene3D" id="3.30.450.40">
    <property type="match status" value="1"/>
</dbReference>
<dbReference type="OrthoDB" id="9807558at2"/>
<dbReference type="InterPro" id="IPR036388">
    <property type="entry name" value="WH-like_DNA-bd_sf"/>
</dbReference>
<gene>
    <name evidence="6" type="ORF">CKA81_12005</name>
</gene>
<dbReference type="GO" id="GO:0003700">
    <property type="term" value="F:DNA-binding transcription factor activity"/>
    <property type="evidence" value="ECO:0007669"/>
    <property type="project" value="TreeGrafter"/>
</dbReference>
<keyword evidence="7" id="KW-1185">Reference proteome</keyword>
<dbReference type="GO" id="GO:0045892">
    <property type="term" value="P:negative regulation of DNA-templated transcription"/>
    <property type="evidence" value="ECO:0007669"/>
    <property type="project" value="TreeGrafter"/>
</dbReference>
<keyword evidence="3" id="KW-0804">Transcription</keyword>
<dbReference type="PANTHER" id="PTHR30136:SF23">
    <property type="entry name" value="DNA-BINDING TRANSCRIPTIONAL ACTIVATOR MHPR"/>
    <property type="match status" value="1"/>
</dbReference>
<dbReference type="InterPro" id="IPR005471">
    <property type="entry name" value="Tscrpt_reg_IclR_N"/>
</dbReference>